<reference evidence="8 9" key="1">
    <citation type="journal article" date="2018" name="Sci. Rep.">
        <title>Comparative analysis of the Pocillopora damicornis genome highlights role of immune system in coral evolution.</title>
        <authorList>
            <person name="Cunning R."/>
            <person name="Bay R.A."/>
            <person name="Gillette P."/>
            <person name="Baker A.C."/>
            <person name="Traylor-Knowles N."/>
        </authorList>
    </citation>
    <scope>NUCLEOTIDE SEQUENCE [LARGE SCALE GENOMIC DNA]</scope>
    <source>
        <strain evidence="8">RSMAS</strain>
        <tissue evidence="8">Whole animal</tissue>
    </source>
</reference>
<feature type="region of interest" description="Disordered" evidence="6">
    <location>
        <begin position="42"/>
        <end position="84"/>
    </location>
</feature>
<evidence type="ECO:0000256" key="3">
    <source>
        <dbReference type="ARBA" id="ARBA00038275"/>
    </source>
</evidence>
<dbReference type="PROSITE" id="PS50005">
    <property type="entry name" value="TPR"/>
    <property type="match status" value="2"/>
</dbReference>
<comment type="similarity">
    <text evidence="3">Belongs to the RPAP3 family.</text>
</comment>
<evidence type="ECO:0000313" key="9">
    <source>
        <dbReference type="Proteomes" id="UP000275408"/>
    </source>
</evidence>
<protein>
    <recommendedName>
        <fullName evidence="4">RNA polymerase II-associated protein 3</fullName>
    </recommendedName>
</protein>
<dbReference type="Proteomes" id="UP000275408">
    <property type="component" value="Unassembled WGS sequence"/>
</dbReference>
<proteinExistence type="inferred from homology"/>
<dbReference type="InterPro" id="IPR019734">
    <property type="entry name" value="TPR_rpt"/>
</dbReference>
<keyword evidence="1" id="KW-0677">Repeat</keyword>
<feature type="compositionally biased region" description="Basic and acidic residues" evidence="6">
    <location>
        <begin position="257"/>
        <end position="275"/>
    </location>
</feature>
<evidence type="ECO:0000256" key="4">
    <source>
        <dbReference type="ARBA" id="ARBA00040133"/>
    </source>
</evidence>
<dbReference type="PANTHER" id="PTHR46423">
    <property type="entry name" value="RNA POLYMERASE II-ASSOCIATED PROTEIN 3"/>
    <property type="match status" value="1"/>
</dbReference>
<dbReference type="EMBL" id="RCHS01000141">
    <property type="protein sequence ID" value="RMX60605.1"/>
    <property type="molecule type" value="Genomic_DNA"/>
</dbReference>
<feature type="compositionally biased region" description="Basic and acidic residues" evidence="6">
    <location>
        <begin position="73"/>
        <end position="82"/>
    </location>
</feature>
<gene>
    <name evidence="8" type="ORF">pdam_00001362</name>
</gene>
<dbReference type="Pfam" id="PF13877">
    <property type="entry name" value="RPAP3_C"/>
    <property type="match status" value="1"/>
</dbReference>
<dbReference type="Pfam" id="PF13181">
    <property type="entry name" value="TPR_8"/>
    <property type="match status" value="2"/>
</dbReference>
<evidence type="ECO:0000259" key="7">
    <source>
        <dbReference type="Pfam" id="PF13877"/>
    </source>
</evidence>
<dbReference type="InterPro" id="IPR051966">
    <property type="entry name" value="RPAP3"/>
</dbReference>
<feature type="region of interest" description="Disordered" evidence="6">
    <location>
        <begin position="110"/>
        <end position="132"/>
    </location>
</feature>
<dbReference type="STRING" id="46731.A0A3M6V3W1"/>
<dbReference type="OrthoDB" id="629492at2759"/>
<evidence type="ECO:0000256" key="2">
    <source>
        <dbReference type="ARBA" id="ARBA00022803"/>
    </source>
</evidence>
<dbReference type="InterPro" id="IPR025986">
    <property type="entry name" value="RPAP3-like_C"/>
</dbReference>
<accession>A0A3M6V3W1</accession>
<feature type="repeat" description="TPR" evidence="5">
    <location>
        <begin position="206"/>
        <end position="239"/>
    </location>
</feature>
<dbReference type="SMART" id="SM00028">
    <property type="entry name" value="TPR"/>
    <property type="match status" value="3"/>
</dbReference>
<evidence type="ECO:0000256" key="5">
    <source>
        <dbReference type="PROSITE-ProRule" id="PRU00339"/>
    </source>
</evidence>
<dbReference type="Pfam" id="PF13414">
    <property type="entry name" value="TPR_11"/>
    <property type="match status" value="1"/>
</dbReference>
<dbReference type="Gene3D" id="1.25.40.10">
    <property type="entry name" value="Tetratricopeptide repeat domain"/>
    <property type="match status" value="1"/>
</dbReference>
<dbReference type="PANTHER" id="PTHR46423:SF1">
    <property type="entry name" value="RNA POLYMERASE II-ASSOCIATED PROTEIN 3"/>
    <property type="match status" value="1"/>
</dbReference>
<feature type="compositionally biased region" description="Polar residues" evidence="6">
    <location>
        <begin position="304"/>
        <end position="328"/>
    </location>
</feature>
<dbReference type="AlphaFoldDB" id="A0A3M6V3W1"/>
<feature type="region of interest" description="Disordered" evidence="6">
    <location>
        <begin position="257"/>
        <end position="332"/>
    </location>
</feature>
<feature type="non-terminal residue" evidence="8">
    <location>
        <position position="1"/>
    </location>
</feature>
<evidence type="ECO:0000256" key="6">
    <source>
        <dbReference type="SAM" id="MobiDB-lite"/>
    </source>
</evidence>
<dbReference type="SUPFAM" id="SSF48452">
    <property type="entry name" value="TPR-like"/>
    <property type="match status" value="1"/>
</dbReference>
<organism evidence="8 9">
    <name type="scientific">Pocillopora damicornis</name>
    <name type="common">Cauliflower coral</name>
    <name type="synonym">Millepora damicornis</name>
    <dbReference type="NCBI Taxonomy" id="46731"/>
    <lineage>
        <taxon>Eukaryota</taxon>
        <taxon>Metazoa</taxon>
        <taxon>Cnidaria</taxon>
        <taxon>Anthozoa</taxon>
        <taxon>Hexacorallia</taxon>
        <taxon>Scleractinia</taxon>
        <taxon>Astrocoeniina</taxon>
        <taxon>Pocilloporidae</taxon>
        <taxon>Pocillopora</taxon>
    </lineage>
</organism>
<dbReference type="GO" id="GO:0101031">
    <property type="term" value="C:protein folding chaperone complex"/>
    <property type="evidence" value="ECO:0007669"/>
    <property type="project" value="TreeGrafter"/>
</dbReference>
<dbReference type="PROSITE" id="PS50293">
    <property type="entry name" value="TPR_REGION"/>
    <property type="match status" value="1"/>
</dbReference>
<comment type="caution">
    <text evidence="8">The sequence shown here is derived from an EMBL/GenBank/DDBJ whole genome shotgun (WGS) entry which is preliminary data.</text>
</comment>
<feature type="domain" description="RNA-polymerase II-associated protein 3-like C-terminal" evidence="7">
    <location>
        <begin position="384"/>
        <end position="472"/>
    </location>
</feature>
<evidence type="ECO:0000256" key="1">
    <source>
        <dbReference type="ARBA" id="ARBA00022737"/>
    </source>
</evidence>
<feature type="compositionally biased region" description="Acidic residues" evidence="6">
    <location>
        <begin position="118"/>
        <end position="130"/>
    </location>
</feature>
<sequence>RGYKVVKMADEGLKVQMSIRQNAEELQDMLKELNSWQDEMKIKDEDLRNSKTVTKKNLPPVRNQAKRKKKKKRDSDREKPEVGTRISSYDYRSWDKFDVDKVLKDMDEADEMKTFSSSEEESEDTDEDLENEQRLQKALLEKDKGNALFKEGKYEAAINCYTTGIQFDPTNAVLPANRAMCLLKLKRYGAAEADCSQALSLDASYTKAYLRRGAARFQLGRVKEAEADYKDVLRLEPSNKQAQEELKNIAKLLNEKRKQTKVEEKSPKNEEDKKLPTKSKKPLKRIVIEEIGTESDSDHEESTAKVSTRAQITASLPTAETRNNSNSAGPVHDSVQANVLKVELKDNSSKNSPLSSSSSPLSTQPPSTASTARAQSSPRAFAVPKSSAQFQADWRALHKEPDKLFQYFRKINPESYPKLFQQSLESDMLVKITNLLRDFYLSNGLPVFKELKYLSEVKRFSMAVMFLSDKDKTVICDLLQSIKQNKEDWKLTDDYVNNLATKYGVS</sequence>
<evidence type="ECO:0000313" key="8">
    <source>
        <dbReference type="EMBL" id="RMX60605.1"/>
    </source>
</evidence>
<name>A0A3M6V3W1_POCDA</name>
<feature type="repeat" description="TPR" evidence="5">
    <location>
        <begin position="138"/>
        <end position="171"/>
    </location>
</feature>
<dbReference type="InterPro" id="IPR011990">
    <property type="entry name" value="TPR-like_helical_dom_sf"/>
</dbReference>
<keyword evidence="9" id="KW-1185">Reference proteome</keyword>
<keyword evidence="2 5" id="KW-0802">TPR repeat</keyword>
<feature type="region of interest" description="Disordered" evidence="6">
    <location>
        <begin position="345"/>
        <end position="384"/>
    </location>
</feature>
<feature type="compositionally biased region" description="Low complexity" evidence="6">
    <location>
        <begin position="349"/>
        <end position="372"/>
    </location>
</feature>